<accession>A0A1B9ILQ1</accession>
<dbReference type="PANTHER" id="PTHR38409:SF1">
    <property type="entry name" value="MITOCHONDRIAL ADAPTER PROTEIN MCP1"/>
    <property type="match status" value="1"/>
</dbReference>
<dbReference type="GO" id="GO:0016020">
    <property type="term" value="C:membrane"/>
    <property type="evidence" value="ECO:0007669"/>
    <property type="project" value="InterPro"/>
</dbReference>
<feature type="compositionally biased region" description="Polar residues" evidence="1">
    <location>
        <begin position="231"/>
        <end position="244"/>
    </location>
</feature>
<dbReference type="GO" id="GO:0055088">
    <property type="term" value="P:lipid homeostasis"/>
    <property type="evidence" value="ECO:0007669"/>
    <property type="project" value="InterPro"/>
</dbReference>
<keyword evidence="5" id="KW-1185">Reference proteome</keyword>
<dbReference type="InterPro" id="IPR039960">
    <property type="entry name" value="MCP1"/>
</dbReference>
<gene>
    <name evidence="4" type="ORF">L486_05388</name>
</gene>
<keyword evidence="2" id="KW-1133">Transmembrane helix</keyword>
<dbReference type="SUPFAM" id="SSF81343">
    <property type="entry name" value="Fumarate reductase respiratory complex transmembrane subunits"/>
    <property type="match status" value="1"/>
</dbReference>
<reference evidence="4 5" key="1">
    <citation type="submission" date="2013-07" db="EMBL/GenBank/DDBJ databases">
        <title>The Genome Sequence of Kwoniella mangroviensis CBS10435.</title>
        <authorList>
            <consortium name="The Broad Institute Genome Sequencing Platform"/>
            <person name="Cuomo C."/>
            <person name="Litvintseva A."/>
            <person name="Chen Y."/>
            <person name="Heitman J."/>
            <person name="Sun S."/>
            <person name="Springer D."/>
            <person name="Dromer F."/>
            <person name="Young S.K."/>
            <person name="Zeng Q."/>
            <person name="Gargeya S."/>
            <person name="Fitzgerald M."/>
            <person name="Abouelleil A."/>
            <person name="Alvarado L."/>
            <person name="Berlin A.M."/>
            <person name="Chapman S.B."/>
            <person name="Dewar J."/>
            <person name="Goldberg J."/>
            <person name="Griggs A."/>
            <person name="Gujja S."/>
            <person name="Hansen M."/>
            <person name="Howarth C."/>
            <person name="Imamovic A."/>
            <person name="Larimer J."/>
            <person name="McCowan C."/>
            <person name="Murphy C."/>
            <person name="Pearson M."/>
            <person name="Priest M."/>
            <person name="Roberts A."/>
            <person name="Saif S."/>
            <person name="Shea T."/>
            <person name="Sykes S."/>
            <person name="Wortman J."/>
            <person name="Nusbaum C."/>
            <person name="Birren B."/>
        </authorList>
    </citation>
    <scope>NUCLEOTIDE SEQUENCE [LARGE SCALE GENOMIC DNA]</scope>
    <source>
        <strain evidence="4 5">CBS 10435</strain>
    </source>
</reference>
<evidence type="ECO:0000313" key="4">
    <source>
        <dbReference type="EMBL" id="OCF56538.1"/>
    </source>
</evidence>
<dbReference type="AlphaFoldDB" id="A0A1B9ILQ1"/>
<keyword evidence="2" id="KW-0812">Transmembrane</keyword>
<reference evidence="5" key="2">
    <citation type="submission" date="2013-12" db="EMBL/GenBank/DDBJ databases">
        <title>Evolution of pathogenesis and genome organization in the Tremellales.</title>
        <authorList>
            <person name="Cuomo C."/>
            <person name="Litvintseva A."/>
            <person name="Heitman J."/>
            <person name="Chen Y."/>
            <person name="Sun S."/>
            <person name="Springer D."/>
            <person name="Dromer F."/>
            <person name="Young S."/>
            <person name="Zeng Q."/>
            <person name="Chapman S."/>
            <person name="Gujja S."/>
            <person name="Saif S."/>
            <person name="Birren B."/>
        </authorList>
    </citation>
    <scope>NUCLEOTIDE SEQUENCE [LARGE SCALE GENOMIC DNA]</scope>
    <source>
        <strain evidence="5">CBS 10435</strain>
    </source>
</reference>
<keyword evidence="2" id="KW-0472">Membrane</keyword>
<feature type="transmembrane region" description="Helical" evidence="2">
    <location>
        <begin position="281"/>
        <end position="300"/>
    </location>
</feature>
<name>A0A1B9ILQ1_9TREE</name>
<dbReference type="PANTHER" id="PTHR38409">
    <property type="entry name" value="MDM10-COMPLEMENTING PROTEIN 1"/>
    <property type="match status" value="1"/>
</dbReference>
<sequence length="331" mass="36823">MSPPPPGIPLPHQLALNEKQDDPSPENRRFFPSKGQVMRVLTLTQNTSAMVFSIFLVPHLASPAVASVMGIEGADKTMMISRDLYLPLEPYLIYLPLTLHILSSTLKRLLMILPSSSSVSSKSSRSMKSIRSRLPRQLHQIVGYPLTILLMAHILSHRLIPSRSESPIFQLSPSELGYEYVGYNLQNVIGWTSYLGLVGLGVYHAVVGGWKISGWIKRSNKNDRRVKGDSSEQTNTTEVKSSTEYNEDKENEKIIIVNKPNPSSFAKSPLSSTSSKSQITGLRALTVALVGFIIIGLYRIKRDVDVSGVSQIMKIRYDAVHNNVPWAGIWR</sequence>
<dbReference type="InterPro" id="IPR012472">
    <property type="entry name" value="MCP1_TM"/>
</dbReference>
<proteinExistence type="predicted"/>
<evidence type="ECO:0000256" key="2">
    <source>
        <dbReference type="SAM" id="Phobius"/>
    </source>
</evidence>
<organism evidence="4 5">
    <name type="scientific">Kwoniella mangroviensis CBS 10435</name>
    <dbReference type="NCBI Taxonomy" id="1331196"/>
    <lineage>
        <taxon>Eukaryota</taxon>
        <taxon>Fungi</taxon>
        <taxon>Dikarya</taxon>
        <taxon>Basidiomycota</taxon>
        <taxon>Agaricomycotina</taxon>
        <taxon>Tremellomycetes</taxon>
        <taxon>Tremellales</taxon>
        <taxon>Cryptococcaceae</taxon>
        <taxon>Kwoniella</taxon>
    </lineage>
</organism>
<evidence type="ECO:0000259" key="3">
    <source>
        <dbReference type="Pfam" id="PF07950"/>
    </source>
</evidence>
<evidence type="ECO:0000256" key="1">
    <source>
        <dbReference type="SAM" id="MobiDB-lite"/>
    </source>
</evidence>
<protein>
    <recommendedName>
        <fullName evidence="3">Mitochondrial adapter protein MCP1 transmembrane domain-containing protein</fullName>
    </recommendedName>
</protein>
<dbReference type="InterPro" id="IPR034804">
    <property type="entry name" value="SQR/QFR_C/D"/>
</dbReference>
<evidence type="ECO:0000313" key="5">
    <source>
        <dbReference type="Proteomes" id="UP000092583"/>
    </source>
</evidence>
<dbReference type="EMBL" id="KI669464">
    <property type="protein sequence ID" value="OCF56538.1"/>
    <property type="molecule type" value="Genomic_DNA"/>
</dbReference>
<dbReference type="Proteomes" id="UP000092583">
    <property type="component" value="Unassembled WGS sequence"/>
</dbReference>
<feature type="domain" description="Mitochondrial adapter protein MCP1 transmembrane" evidence="3">
    <location>
        <begin position="149"/>
        <end position="225"/>
    </location>
</feature>
<feature type="region of interest" description="Disordered" evidence="1">
    <location>
        <begin position="222"/>
        <end position="247"/>
    </location>
</feature>
<feature type="transmembrane region" description="Helical" evidence="2">
    <location>
        <begin position="91"/>
        <end position="113"/>
    </location>
</feature>
<dbReference type="OrthoDB" id="10259513at2759"/>
<feature type="transmembrane region" description="Helical" evidence="2">
    <location>
        <begin position="49"/>
        <end position="71"/>
    </location>
</feature>
<feature type="transmembrane region" description="Helical" evidence="2">
    <location>
        <begin position="188"/>
        <end position="210"/>
    </location>
</feature>
<dbReference type="Pfam" id="PF07950">
    <property type="entry name" value="MCP1_TM"/>
    <property type="match status" value="1"/>
</dbReference>